<name>A0A7M7P829_STRPU</name>
<dbReference type="KEGG" id="spu:100893300"/>
<dbReference type="RefSeq" id="XP_030847471.1">
    <property type="nucleotide sequence ID" value="XM_030991611.1"/>
</dbReference>
<dbReference type="EnsemblMetazoa" id="XM_030991611">
    <property type="protein sequence ID" value="XP_030847471"/>
    <property type="gene ID" value="LOC100893300"/>
</dbReference>
<dbReference type="OrthoDB" id="9906453at2759"/>
<organism evidence="1 2">
    <name type="scientific">Strongylocentrotus purpuratus</name>
    <name type="common">Purple sea urchin</name>
    <dbReference type="NCBI Taxonomy" id="7668"/>
    <lineage>
        <taxon>Eukaryota</taxon>
        <taxon>Metazoa</taxon>
        <taxon>Echinodermata</taxon>
        <taxon>Eleutherozoa</taxon>
        <taxon>Echinozoa</taxon>
        <taxon>Echinoidea</taxon>
        <taxon>Euechinoidea</taxon>
        <taxon>Echinacea</taxon>
        <taxon>Camarodonta</taxon>
        <taxon>Echinidea</taxon>
        <taxon>Strongylocentrotidae</taxon>
        <taxon>Strongylocentrotus</taxon>
    </lineage>
</organism>
<evidence type="ECO:0000313" key="2">
    <source>
        <dbReference type="Proteomes" id="UP000007110"/>
    </source>
</evidence>
<sequence>MILCHSVHNRGFSITDVQNSIYDEFLKNCNQVFGRDHMVVVVHDFNFNKEALKGQMETFQSIQPATFKMAGLVVLAGKLDDTEVQLCQDDLTQLEKFVKKFC</sequence>
<keyword evidence="2" id="KW-1185">Reference proteome</keyword>
<dbReference type="AlphaFoldDB" id="A0A7M7P829"/>
<evidence type="ECO:0000313" key="1">
    <source>
        <dbReference type="EnsemblMetazoa" id="XP_030847471"/>
    </source>
</evidence>
<accession>A0A7M7P829</accession>
<reference evidence="2" key="1">
    <citation type="submission" date="2015-02" db="EMBL/GenBank/DDBJ databases">
        <title>Genome sequencing for Strongylocentrotus purpuratus.</title>
        <authorList>
            <person name="Murali S."/>
            <person name="Liu Y."/>
            <person name="Vee V."/>
            <person name="English A."/>
            <person name="Wang M."/>
            <person name="Skinner E."/>
            <person name="Han Y."/>
            <person name="Muzny D.M."/>
            <person name="Worley K.C."/>
            <person name="Gibbs R.A."/>
        </authorList>
    </citation>
    <scope>NUCLEOTIDE SEQUENCE</scope>
</reference>
<protein>
    <submittedName>
        <fullName evidence="1">Uncharacterized protein</fullName>
    </submittedName>
</protein>
<reference evidence="1" key="2">
    <citation type="submission" date="2021-01" db="UniProtKB">
        <authorList>
            <consortium name="EnsemblMetazoa"/>
        </authorList>
    </citation>
    <scope>IDENTIFICATION</scope>
</reference>
<dbReference type="Proteomes" id="UP000007110">
    <property type="component" value="Unassembled WGS sequence"/>
</dbReference>
<dbReference type="GeneID" id="100893300"/>
<dbReference type="InParanoid" id="A0A7M7P829"/>
<proteinExistence type="predicted"/>